<dbReference type="InterPro" id="IPR041588">
    <property type="entry name" value="Integrase_H2C2"/>
</dbReference>
<dbReference type="InterPro" id="IPR012337">
    <property type="entry name" value="RNaseH-like_sf"/>
</dbReference>
<dbReference type="Gene3D" id="3.30.420.10">
    <property type="entry name" value="Ribonuclease H-like superfamily/Ribonuclease H"/>
    <property type="match status" value="1"/>
</dbReference>
<accession>A0A183M1J0</accession>
<sequence>MFERFVSNRLETIYELSTPSQRRYVKGKLNPADHASRGLTLNDKAKVREWLQGPRFLWEEENKWPNLEKIENTIAHVLTEDFELTRHDNEFLDRFRTCKSWFRLLRLFSYCRRFINNMSNKRNGNRLTLDALSAEDIENSKSEIIKLVQSITYPAEKRILNSSPLTLGENAFRQQKGQEAMDEVNRRKKLIRQSSIRNLNPFMFEGKIHVGGRLQLSCLPFETKYPIILPNNHFVTDMIIMRYYVINAHFGVTQTLSSIREEYWIVRGYSTVRKVLKLCFLCRRLYPKPCSQLMAPLPEYRVETHSPPFSQVGVDYFGPFYAKRGRVVEKRYGCLFTCLSIRAVHIGMAYSLDTDSFQCALSRFIARRGCPKRIFSDNGTNFRGADASLRQIIRSWNTNKTENHLKERECEWRFNPPRASHRGGVDAALELDPENGELLQLKRDLEEVIKLSLELLGRTSDTPEVSWNVGDQCMAMCSRDKLHDTKSRAIEKKKIKKQRLLQREVEIESFCEKEKNRWLNFSKKMIKTGKTKKSIFASPEALDGRVGVGTCGIGGKPMTKFTVLNNSSKKQ</sequence>
<evidence type="ECO:0000313" key="2">
    <source>
        <dbReference type="Proteomes" id="UP000277204"/>
    </source>
</evidence>
<dbReference type="PANTHER" id="PTHR47331:SF1">
    <property type="entry name" value="GAG-LIKE PROTEIN"/>
    <property type="match status" value="1"/>
</dbReference>
<dbReference type="EMBL" id="UZAI01004893">
    <property type="protein sequence ID" value="VDO88242.1"/>
    <property type="molecule type" value="Genomic_DNA"/>
</dbReference>
<dbReference type="SUPFAM" id="SSF53098">
    <property type="entry name" value="Ribonuclease H-like"/>
    <property type="match status" value="1"/>
</dbReference>
<reference evidence="1 2" key="1">
    <citation type="submission" date="2018-11" db="EMBL/GenBank/DDBJ databases">
        <authorList>
            <consortium name="Pathogen Informatics"/>
        </authorList>
    </citation>
    <scope>NUCLEOTIDE SEQUENCE [LARGE SCALE GENOMIC DNA]</scope>
    <source>
        <strain evidence="1 2">Zambia</strain>
    </source>
</reference>
<dbReference type="InterPro" id="IPR036397">
    <property type="entry name" value="RNaseH_sf"/>
</dbReference>
<dbReference type="Proteomes" id="UP000277204">
    <property type="component" value="Unassembled WGS sequence"/>
</dbReference>
<gene>
    <name evidence="1" type="ORF">SMRZ_LOCUS9915</name>
</gene>
<keyword evidence="2" id="KW-1185">Reference proteome</keyword>
<proteinExistence type="predicted"/>
<dbReference type="STRING" id="48269.A0A183M1J0"/>
<dbReference type="GO" id="GO:0003676">
    <property type="term" value="F:nucleic acid binding"/>
    <property type="evidence" value="ECO:0007669"/>
    <property type="project" value="InterPro"/>
</dbReference>
<evidence type="ECO:0000313" key="1">
    <source>
        <dbReference type="EMBL" id="VDO88242.1"/>
    </source>
</evidence>
<name>A0A183M1J0_9TREM</name>
<dbReference type="PANTHER" id="PTHR47331">
    <property type="entry name" value="PHD-TYPE DOMAIN-CONTAINING PROTEIN"/>
    <property type="match status" value="1"/>
</dbReference>
<protein>
    <submittedName>
        <fullName evidence="1">Uncharacterized protein</fullName>
    </submittedName>
</protein>
<dbReference type="Pfam" id="PF17921">
    <property type="entry name" value="Integrase_H2C2"/>
    <property type="match status" value="1"/>
</dbReference>
<organism evidence="1 2">
    <name type="scientific">Schistosoma margrebowiei</name>
    <dbReference type="NCBI Taxonomy" id="48269"/>
    <lineage>
        <taxon>Eukaryota</taxon>
        <taxon>Metazoa</taxon>
        <taxon>Spiralia</taxon>
        <taxon>Lophotrochozoa</taxon>
        <taxon>Platyhelminthes</taxon>
        <taxon>Trematoda</taxon>
        <taxon>Digenea</taxon>
        <taxon>Strigeidida</taxon>
        <taxon>Schistosomatoidea</taxon>
        <taxon>Schistosomatidae</taxon>
        <taxon>Schistosoma</taxon>
    </lineage>
</organism>
<dbReference type="AlphaFoldDB" id="A0A183M1J0"/>